<protein>
    <submittedName>
        <fullName evidence="2">Uncharacterized protein</fullName>
    </submittedName>
</protein>
<organism evidence="2 4">
    <name type="scientific">Prunus armeniaca</name>
    <name type="common">Apricot</name>
    <name type="synonym">Armeniaca vulgaris</name>
    <dbReference type="NCBI Taxonomy" id="36596"/>
    <lineage>
        <taxon>Eukaryota</taxon>
        <taxon>Viridiplantae</taxon>
        <taxon>Streptophyta</taxon>
        <taxon>Embryophyta</taxon>
        <taxon>Tracheophyta</taxon>
        <taxon>Spermatophyta</taxon>
        <taxon>Magnoliopsida</taxon>
        <taxon>eudicotyledons</taxon>
        <taxon>Gunneridae</taxon>
        <taxon>Pentapetalae</taxon>
        <taxon>rosids</taxon>
        <taxon>fabids</taxon>
        <taxon>Rosales</taxon>
        <taxon>Rosaceae</taxon>
        <taxon>Amygdaloideae</taxon>
        <taxon>Amygdaleae</taxon>
        <taxon>Prunus</taxon>
    </lineage>
</organism>
<name>A0A6J5Y8I4_PRUAR</name>
<dbReference type="Proteomes" id="UP000507245">
    <property type="component" value="Unassembled WGS sequence"/>
</dbReference>
<reference evidence="2 3" key="2">
    <citation type="submission" date="2020-05" db="EMBL/GenBank/DDBJ databases">
        <authorList>
            <person name="Campoy J."/>
            <person name="Schneeberger K."/>
            <person name="Spophaly S."/>
        </authorList>
    </citation>
    <scope>NUCLEOTIDE SEQUENCE [LARGE SCALE GENOMIC DNA]</scope>
    <source>
        <strain evidence="2">PruArmRojPasFocal</strain>
    </source>
</reference>
<accession>A0A6J5Y8I4</accession>
<evidence type="ECO:0000313" key="2">
    <source>
        <dbReference type="EMBL" id="CAB4320245.1"/>
    </source>
</evidence>
<evidence type="ECO:0000313" key="3">
    <source>
        <dbReference type="Proteomes" id="UP000507222"/>
    </source>
</evidence>
<dbReference type="AlphaFoldDB" id="A0A6J5Y8I4"/>
<dbReference type="Proteomes" id="UP000507222">
    <property type="component" value="Unassembled WGS sequence"/>
</dbReference>
<gene>
    <name evidence="1" type="ORF">CURHAP_LOCUS49479</name>
    <name evidence="2" type="ORF">ORAREDHAP_LOCUS48905</name>
</gene>
<evidence type="ECO:0000313" key="1">
    <source>
        <dbReference type="EMBL" id="CAB4289861.1"/>
    </source>
</evidence>
<evidence type="ECO:0000313" key="4">
    <source>
        <dbReference type="Proteomes" id="UP000507245"/>
    </source>
</evidence>
<reference evidence="4" key="1">
    <citation type="journal article" date="2020" name="Genome Biol.">
        <title>Gamete binning: chromosome-level and haplotype-resolved genome assembly enabled by high-throughput single-cell sequencing of gamete genomes.</title>
        <authorList>
            <person name="Campoy J.A."/>
            <person name="Sun H."/>
            <person name="Goel M."/>
            <person name="Jiao W.-B."/>
            <person name="Folz-Donahue K."/>
            <person name="Wang N."/>
            <person name="Rubio M."/>
            <person name="Liu C."/>
            <person name="Kukat C."/>
            <person name="Ruiz D."/>
            <person name="Huettel B."/>
            <person name="Schneeberger K."/>
        </authorList>
    </citation>
    <scope>NUCLEOTIDE SEQUENCE [LARGE SCALE GENOMIC DNA]</scope>
    <source>
        <strain evidence="4">cv. Rojo Pasion</strain>
    </source>
</reference>
<proteinExistence type="predicted"/>
<keyword evidence="4" id="KW-1185">Reference proteome</keyword>
<sequence>MAKSVAAFRTIIALLIVLLFIASLGISANGRSHSSAVPVGVEAKQDMVRHLYQNQEL</sequence>
<dbReference type="EMBL" id="CAEKKB010000008">
    <property type="protein sequence ID" value="CAB4320245.1"/>
    <property type="molecule type" value="Genomic_DNA"/>
</dbReference>
<dbReference type="EMBL" id="CAEKDK010000008">
    <property type="protein sequence ID" value="CAB4289861.1"/>
    <property type="molecule type" value="Genomic_DNA"/>
</dbReference>